<organism evidence="2 3">
    <name type="scientific">Lamprobacter modestohalophilus</name>
    <dbReference type="NCBI Taxonomy" id="1064514"/>
    <lineage>
        <taxon>Bacteria</taxon>
        <taxon>Pseudomonadati</taxon>
        <taxon>Pseudomonadota</taxon>
        <taxon>Gammaproteobacteria</taxon>
        <taxon>Chromatiales</taxon>
        <taxon>Chromatiaceae</taxon>
        <taxon>Lamprobacter</taxon>
    </lineage>
</organism>
<name>A0A9X1B484_9GAMM</name>
<dbReference type="InterPro" id="IPR036291">
    <property type="entry name" value="NAD(P)-bd_dom_sf"/>
</dbReference>
<gene>
    <name evidence="2" type="ORF">CKO42_10340</name>
</gene>
<dbReference type="InterPro" id="IPR001509">
    <property type="entry name" value="Epimerase_deHydtase"/>
</dbReference>
<dbReference type="RefSeq" id="WP_200243398.1">
    <property type="nucleotide sequence ID" value="NZ_NRRY01000014.1"/>
</dbReference>
<dbReference type="Pfam" id="PF01370">
    <property type="entry name" value="Epimerase"/>
    <property type="match status" value="1"/>
</dbReference>
<feature type="domain" description="NAD-dependent epimerase/dehydratase" evidence="1">
    <location>
        <begin position="15"/>
        <end position="241"/>
    </location>
</feature>
<dbReference type="PANTHER" id="PTHR48079">
    <property type="entry name" value="PROTEIN YEEZ"/>
    <property type="match status" value="1"/>
</dbReference>
<evidence type="ECO:0000259" key="1">
    <source>
        <dbReference type="Pfam" id="PF01370"/>
    </source>
</evidence>
<protein>
    <recommendedName>
        <fullName evidence="1">NAD-dependent epimerase/dehydratase domain-containing protein</fullName>
    </recommendedName>
</protein>
<dbReference type="InterPro" id="IPR051783">
    <property type="entry name" value="NAD(P)-dependent_oxidoreduct"/>
</dbReference>
<dbReference type="Gene3D" id="3.40.50.720">
    <property type="entry name" value="NAD(P)-binding Rossmann-like Domain"/>
    <property type="match status" value="1"/>
</dbReference>
<dbReference type="Proteomes" id="UP001138768">
    <property type="component" value="Unassembled WGS sequence"/>
</dbReference>
<dbReference type="SUPFAM" id="SSF51735">
    <property type="entry name" value="NAD(P)-binding Rossmann-fold domains"/>
    <property type="match status" value="1"/>
</dbReference>
<dbReference type="AlphaFoldDB" id="A0A9X1B484"/>
<keyword evidence="3" id="KW-1185">Reference proteome</keyword>
<dbReference type="GO" id="GO:0005737">
    <property type="term" value="C:cytoplasm"/>
    <property type="evidence" value="ECO:0007669"/>
    <property type="project" value="TreeGrafter"/>
</dbReference>
<evidence type="ECO:0000313" key="3">
    <source>
        <dbReference type="Proteomes" id="UP001138768"/>
    </source>
</evidence>
<comment type="caution">
    <text evidence="2">The sequence shown here is derived from an EMBL/GenBank/DDBJ whole genome shotgun (WGS) entry which is preliminary data.</text>
</comment>
<proteinExistence type="predicted"/>
<accession>A0A9X1B484</accession>
<dbReference type="GO" id="GO:0004029">
    <property type="term" value="F:aldehyde dehydrogenase (NAD+) activity"/>
    <property type="evidence" value="ECO:0007669"/>
    <property type="project" value="TreeGrafter"/>
</dbReference>
<sequence>MSLQRYYDKLNGSRALVTGGTGQIGRRLVTALVKCGVKVSVMTRSPQSGSKIFNGLPLEFRQGDVTEPANLARVLNGIDIVFHLASFSGDSTRKINLYENSEHWKVTALGTENMVKAVLVSSCRSLVYFSSVKAMGEEAGALGYPDTETAASKPETLYGQAKLAAEKAIISAGSHSQLSTTILRLPMVYGLEGAGNLGSMIDAVARRHFPPFPKISNRRSAVHADDAIQAALRAATNPRASGSLYIVTDGKGYSTRWIYEQICLGLGRDIPKWTLPFWCWKLAAELGNLAERRFRIHSPLTSDSLRKLFGDAWFSSNRIEQELGFKPQFALDSEIETLAKSYLEKHRADPNV</sequence>
<evidence type="ECO:0000313" key="2">
    <source>
        <dbReference type="EMBL" id="MBK1618824.1"/>
    </source>
</evidence>
<dbReference type="PANTHER" id="PTHR48079:SF6">
    <property type="entry name" value="NAD(P)-BINDING DOMAIN-CONTAINING PROTEIN-RELATED"/>
    <property type="match status" value="1"/>
</dbReference>
<reference evidence="2 3" key="1">
    <citation type="journal article" date="2020" name="Microorganisms">
        <title>Osmotic Adaptation and Compatible Solute Biosynthesis of Phototrophic Bacteria as Revealed from Genome Analyses.</title>
        <authorList>
            <person name="Imhoff J.F."/>
            <person name="Rahn T."/>
            <person name="Kunzel S."/>
            <person name="Keller A."/>
            <person name="Neulinger S.C."/>
        </authorList>
    </citation>
    <scope>NUCLEOTIDE SEQUENCE [LARGE SCALE GENOMIC DNA]</scope>
    <source>
        <strain evidence="2 3">DSM 25653</strain>
    </source>
</reference>
<dbReference type="EMBL" id="NRRY01000014">
    <property type="protein sequence ID" value="MBK1618824.1"/>
    <property type="molecule type" value="Genomic_DNA"/>
</dbReference>